<comment type="caution">
    <text evidence="1">The sequence shown here is derived from an EMBL/GenBank/DDBJ whole genome shotgun (WGS) entry which is preliminary data.</text>
</comment>
<name>A0ABN9ELA0_9NEOB</name>
<evidence type="ECO:0000313" key="1">
    <source>
        <dbReference type="EMBL" id="CAI9585398.1"/>
    </source>
</evidence>
<reference evidence="1" key="1">
    <citation type="submission" date="2023-05" db="EMBL/GenBank/DDBJ databases">
        <authorList>
            <person name="Stuckert A."/>
        </authorList>
    </citation>
    <scope>NUCLEOTIDE SEQUENCE</scope>
</reference>
<evidence type="ECO:0000313" key="2">
    <source>
        <dbReference type="Proteomes" id="UP001162483"/>
    </source>
</evidence>
<sequence>MTGARWFSRSGRTSYDVLPFSTRMCGSGSAQHGDRQCAVSLGHSGSPIHGKSQRCRLSHVISCVQSQLITCKQGNAGYRHFSP</sequence>
<organism evidence="1 2">
    <name type="scientific">Staurois parvus</name>
    <dbReference type="NCBI Taxonomy" id="386267"/>
    <lineage>
        <taxon>Eukaryota</taxon>
        <taxon>Metazoa</taxon>
        <taxon>Chordata</taxon>
        <taxon>Craniata</taxon>
        <taxon>Vertebrata</taxon>
        <taxon>Euteleostomi</taxon>
        <taxon>Amphibia</taxon>
        <taxon>Batrachia</taxon>
        <taxon>Anura</taxon>
        <taxon>Neobatrachia</taxon>
        <taxon>Ranoidea</taxon>
        <taxon>Ranidae</taxon>
        <taxon>Staurois</taxon>
    </lineage>
</organism>
<dbReference type="Proteomes" id="UP001162483">
    <property type="component" value="Unassembled WGS sequence"/>
</dbReference>
<protein>
    <submittedName>
        <fullName evidence="1">Uncharacterized protein</fullName>
    </submittedName>
</protein>
<accession>A0ABN9ELA0</accession>
<proteinExistence type="predicted"/>
<feature type="non-terminal residue" evidence="1">
    <location>
        <position position="83"/>
    </location>
</feature>
<dbReference type="EMBL" id="CATNWA010015641">
    <property type="protein sequence ID" value="CAI9585398.1"/>
    <property type="molecule type" value="Genomic_DNA"/>
</dbReference>
<gene>
    <name evidence="1" type="ORF">SPARVUS_LOCUS10170243</name>
</gene>
<keyword evidence="2" id="KW-1185">Reference proteome</keyword>